<feature type="transmembrane region" description="Helical" evidence="1">
    <location>
        <begin position="36"/>
        <end position="53"/>
    </location>
</feature>
<keyword evidence="3" id="KW-1185">Reference proteome</keyword>
<evidence type="ECO:0000313" key="2">
    <source>
        <dbReference type="EMBL" id="MFC3120475.1"/>
    </source>
</evidence>
<protein>
    <recommendedName>
        <fullName evidence="4">VanZ-like domain-containing protein</fullName>
    </recommendedName>
</protein>
<evidence type="ECO:0008006" key="4">
    <source>
        <dbReference type="Google" id="ProtNLM"/>
    </source>
</evidence>
<dbReference type="Proteomes" id="UP001595478">
    <property type="component" value="Unassembled WGS sequence"/>
</dbReference>
<keyword evidence="1" id="KW-0812">Transmembrane</keyword>
<accession>A0ABV7FNJ4</accession>
<comment type="caution">
    <text evidence="2">The sequence shown here is derived from an EMBL/GenBank/DDBJ whole genome shotgun (WGS) entry which is preliminary data.</text>
</comment>
<dbReference type="RefSeq" id="WP_376918617.1">
    <property type="nucleotide sequence ID" value="NZ_JBHRSW010000005.1"/>
</dbReference>
<dbReference type="EMBL" id="JBHRSW010000005">
    <property type="protein sequence ID" value="MFC3120475.1"/>
    <property type="molecule type" value="Genomic_DNA"/>
</dbReference>
<proteinExistence type="predicted"/>
<name>A0ABV7FNJ4_9ALTE</name>
<reference evidence="3" key="1">
    <citation type="journal article" date="2019" name="Int. J. Syst. Evol. Microbiol.">
        <title>The Global Catalogue of Microorganisms (GCM) 10K type strain sequencing project: providing services to taxonomists for standard genome sequencing and annotation.</title>
        <authorList>
            <consortium name="The Broad Institute Genomics Platform"/>
            <consortium name="The Broad Institute Genome Sequencing Center for Infectious Disease"/>
            <person name="Wu L."/>
            <person name="Ma J."/>
        </authorList>
    </citation>
    <scope>NUCLEOTIDE SEQUENCE [LARGE SCALE GENOMIC DNA]</scope>
    <source>
        <strain evidence="3">KCTC 52473</strain>
    </source>
</reference>
<keyword evidence="1" id="KW-1133">Transmembrane helix</keyword>
<evidence type="ECO:0000313" key="3">
    <source>
        <dbReference type="Proteomes" id="UP001595478"/>
    </source>
</evidence>
<organism evidence="2 3">
    <name type="scientific">Agaribacter flavus</name>
    <dbReference type="NCBI Taxonomy" id="1902781"/>
    <lineage>
        <taxon>Bacteria</taxon>
        <taxon>Pseudomonadati</taxon>
        <taxon>Pseudomonadota</taxon>
        <taxon>Gammaproteobacteria</taxon>
        <taxon>Alteromonadales</taxon>
        <taxon>Alteromonadaceae</taxon>
        <taxon>Agaribacter</taxon>
    </lineage>
</organism>
<feature type="transmembrane region" description="Helical" evidence="1">
    <location>
        <begin position="91"/>
        <end position="110"/>
    </location>
</feature>
<sequence>MIRYLVAITLVFSAVYLDGMIDSVRSLGITNFIVDGAPNLIASVLIPLAYIVANRASIKSLAMALYLSLSVSFYELIQIYSDVGVFDYADIVMSLTGTLLIFIFRQYWFTRKQKSKDKKKEIS</sequence>
<evidence type="ECO:0000256" key="1">
    <source>
        <dbReference type="SAM" id="Phobius"/>
    </source>
</evidence>
<gene>
    <name evidence="2" type="ORF">ACFOHL_02470</name>
</gene>
<feature type="transmembrane region" description="Helical" evidence="1">
    <location>
        <begin position="60"/>
        <end position="79"/>
    </location>
</feature>
<keyword evidence="1" id="KW-0472">Membrane</keyword>